<proteinExistence type="predicted"/>
<gene>
    <name evidence="1" type="ORF">J7302_16255</name>
</gene>
<comment type="caution">
    <text evidence="1">The sequence shown here is derived from an EMBL/GenBank/DDBJ whole genome shotgun (WGS) entry which is preliminary data.</text>
</comment>
<dbReference type="EMBL" id="JAGTIS010000008">
    <property type="protein sequence ID" value="MBT8767664.1"/>
    <property type="molecule type" value="Genomic_DNA"/>
</dbReference>
<organism evidence="1 2">
    <name type="scientific">Metapseudomonas boanensis</name>
    <dbReference type="NCBI Taxonomy" id="2822138"/>
    <lineage>
        <taxon>Bacteria</taxon>
        <taxon>Pseudomonadati</taxon>
        <taxon>Pseudomonadota</taxon>
        <taxon>Gammaproteobacteria</taxon>
        <taxon>Pseudomonadales</taxon>
        <taxon>Pseudomonadaceae</taxon>
        <taxon>Metapseudomonas</taxon>
    </lineage>
</organism>
<evidence type="ECO:0000313" key="2">
    <source>
        <dbReference type="Proteomes" id="UP001519667"/>
    </source>
</evidence>
<name>A0ABS5XJ01_9GAMM</name>
<keyword evidence="2" id="KW-1185">Reference proteome</keyword>
<protein>
    <submittedName>
        <fullName evidence="1">Uncharacterized protein</fullName>
    </submittedName>
</protein>
<dbReference type="RefSeq" id="WP_215377101.1">
    <property type="nucleotide sequence ID" value="NZ_CP113889.1"/>
</dbReference>
<accession>A0ABS5XJ01</accession>
<dbReference type="Proteomes" id="UP001519667">
    <property type="component" value="Unassembled WGS sequence"/>
</dbReference>
<evidence type="ECO:0000313" key="1">
    <source>
        <dbReference type="EMBL" id="MBT8767664.1"/>
    </source>
</evidence>
<reference evidence="1 2" key="1">
    <citation type="submission" date="2021-04" db="EMBL/GenBank/DDBJ databases">
        <title>Pseudomonas boanensis sp. nov., a bacterium isolated from river water used for household purposes in Boane District, Mozambique.</title>
        <authorList>
            <person name="Nicklasson M."/>
            <person name="Martin-Rodriguez A.J."/>
            <person name="Thorell K."/>
            <person name="Neves L."/>
            <person name="Mussagy A."/>
            <person name="Rydberg H.A."/>
            <person name="Hernroth B."/>
            <person name="Svensson-Stadler L."/>
            <person name="Sjoling A."/>
        </authorList>
    </citation>
    <scope>NUCLEOTIDE SEQUENCE [LARGE SCALE GENOMIC DNA]</scope>
    <source>
        <strain evidence="1 2">DB1</strain>
    </source>
</reference>
<sequence length="58" mass="6362">MKMVDSPMNEGLITCNAQPLPGAAMAYLRGKWTPSHVHLKRLRPAVAAKQNGFWAIVS</sequence>